<keyword evidence="13" id="KW-1185">Reference proteome</keyword>
<feature type="compositionally biased region" description="Basic residues" evidence="7">
    <location>
        <begin position="31"/>
        <end position="44"/>
    </location>
</feature>
<feature type="compositionally biased region" description="Basic and acidic residues" evidence="7">
    <location>
        <begin position="611"/>
        <end position="627"/>
    </location>
</feature>
<dbReference type="SMART" id="SM00388">
    <property type="entry name" value="HisKA"/>
    <property type="match status" value="1"/>
</dbReference>
<dbReference type="InterPro" id="IPR000014">
    <property type="entry name" value="PAS"/>
</dbReference>
<feature type="domain" description="Histidine kinase" evidence="8">
    <location>
        <begin position="1435"/>
        <end position="1661"/>
    </location>
</feature>
<dbReference type="CDD" id="cd00082">
    <property type="entry name" value="HisKA"/>
    <property type="match status" value="1"/>
</dbReference>
<feature type="compositionally biased region" description="Basic and acidic residues" evidence="7">
    <location>
        <begin position="161"/>
        <end position="176"/>
    </location>
</feature>
<dbReference type="PROSITE" id="PS50110">
    <property type="entry name" value="RESPONSE_REGULATORY"/>
    <property type="match status" value="1"/>
</dbReference>
<evidence type="ECO:0000256" key="2">
    <source>
        <dbReference type="ARBA" id="ARBA00012438"/>
    </source>
</evidence>
<gene>
    <name evidence="12" type="ORF">QBC35DRAFT_378915</name>
</gene>
<dbReference type="PROSITE" id="PS50113">
    <property type="entry name" value="PAC"/>
    <property type="match status" value="1"/>
</dbReference>
<feature type="region of interest" description="Disordered" evidence="7">
    <location>
        <begin position="591"/>
        <end position="726"/>
    </location>
</feature>
<dbReference type="InterPro" id="IPR004358">
    <property type="entry name" value="Sig_transdc_His_kin-like_C"/>
</dbReference>
<dbReference type="InterPro" id="IPR001789">
    <property type="entry name" value="Sig_transdc_resp-reg_receiver"/>
</dbReference>
<dbReference type="InterPro" id="IPR003594">
    <property type="entry name" value="HATPase_dom"/>
</dbReference>
<evidence type="ECO:0000256" key="5">
    <source>
        <dbReference type="ARBA" id="ARBA00022777"/>
    </source>
</evidence>
<organism evidence="12 13">
    <name type="scientific">Podospora australis</name>
    <dbReference type="NCBI Taxonomy" id="1536484"/>
    <lineage>
        <taxon>Eukaryota</taxon>
        <taxon>Fungi</taxon>
        <taxon>Dikarya</taxon>
        <taxon>Ascomycota</taxon>
        <taxon>Pezizomycotina</taxon>
        <taxon>Sordariomycetes</taxon>
        <taxon>Sordariomycetidae</taxon>
        <taxon>Sordariales</taxon>
        <taxon>Podosporaceae</taxon>
        <taxon>Podospora</taxon>
    </lineage>
</organism>
<feature type="compositionally biased region" description="Polar residues" evidence="7">
    <location>
        <begin position="1"/>
        <end position="17"/>
    </location>
</feature>
<name>A0AAN6X1X2_9PEZI</name>
<dbReference type="PRINTS" id="PR00344">
    <property type="entry name" value="BCTRLSENSOR"/>
</dbReference>
<feature type="compositionally biased region" description="Low complexity" evidence="7">
    <location>
        <begin position="628"/>
        <end position="637"/>
    </location>
</feature>
<dbReference type="SUPFAM" id="SSF47384">
    <property type="entry name" value="Homodimeric domain of signal transducing histidine kinase"/>
    <property type="match status" value="1"/>
</dbReference>
<feature type="region of interest" description="Disordered" evidence="7">
    <location>
        <begin position="888"/>
        <end position="1044"/>
    </location>
</feature>
<feature type="domain" description="PAS" evidence="10">
    <location>
        <begin position="1224"/>
        <end position="1279"/>
    </location>
</feature>
<dbReference type="Gene3D" id="1.10.287.130">
    <property type="match status" value="1"/>
</dbReference>
<dbReference type="CDD" id="cd00130">
    <property type="entry name" value="PAS"/>
    <property type="match status" value="2"/>
</dbReference>
<dbReference type="SUPFAM" id="SSF52172">
    <property type="entry name" value="CheY-like"/>
    <property type="match status" value="1"/>
</dbReference>
<dbReference type="PANTHER" id="PTHR43047:SF74">
    <property type="entry name" value="HISTIDINE KINASE-RELATED"/>
    <property type="match status" value="1"/>
</dbReference>
<dbReference type="Gene3D" id="3.30.565.10">
    <property type="entry name" value="Histidine kinase-like ATPase, C-terminal domain"/>
    <property type="match status" value="1"/>
</dbReference>
<reference evidence="12" key="1">
    <citation type="journal article" date="2023" name="Mol. Phylogenet. Evol.">
        <title>Genome-scale phylogeny and comparative genomics of the fungal order Sordariales.</title>
        <authorList>
            <person name="Hensen N."/>
            <person name="Bonometti L."/>
            <person name="Westerberg I."/>
            <person name="Brannstrom I.O."/>
            <person name="Guillou S."/>
            <person name="Cros-Aarteil S."/>
            <person name="Calhoun S."/>
            <person name="Haridas S."/>
            <person name="Kuo A."/>
            <person name="Mondo S."/>
            <person name="Pangilinan J."/>
            <person name="Riley R."/>
            <person name="LaButti K."/>
            <person name="Andreopoulos B."/>
            <person name="Lipzen A."/>
            <person name="Chen C."/>
            <person name="Yan M."/>
            <person name="Daum C."/>
            <person name="Ng V."/>
            <person name="Clum A."/>
            <person name="Steindorff A."/>
            <person name="Ohm R.A."/>
            <person name="Martin F."/>
            <person name="Silar P."/>
            <person name="Natvig D.O."/>
            <person name="Lalanne C."/>
            <person name="Gautier V."/>
            <person name="Ament-Velasquez S.L."/>
            <person name="Kruys A."/>
            <person name="Hutchinson M.I."/>
            <person name="Powell A.J."/>
            <person name="Barry K."/>
            <person name="Miller A.N."/>
            <person name="Grigoriev I.V."/>
            <person name="Debuchy R."/>
            <person name="Gladieux P."/>
            <person name="Hiltunen Thoren M."/>
            <person name="Johannesson H."/>
        </authorList>
    </citation>
    <scope>NUCLEOTIDE SEQUENCE</scope>
    <source>
        <strain evidence="12">PSN309</strain>
    </source>
</reference>
<dbReference type="Gene3D" id="3.40.50.2300">
    <property type="match status" value="1"/>
</dbReference>
<dbReference type="PROSITE" id="PS50112">
    <property type="entry name" value="PAS"/>
    <property type="match status" value="2"/>
</dbReference>
<feature type="compositionally biased region" description="Polar residues" evidence="7">
    <location>
        <begin position="1056"/>
        <end position="1068"/>
    </location>
</feature>
<evidence type="ECO:0000256" key="3">
    <source>
        <dbReference type="ARBA" id="ARBA00022553"/>
    </source>
</evidence>
<dbReference type="SUPFAM" id="SSF55785">
    <property type="entry name" value="PYP-like sensor domain (PAS domain)"/>
    <property type="match status" value="2"/>
</dbReference>
<evidence type="ECO:0000313" key="12">
    <source>
        <dbReference type="EMBL" id="KAK4189987.1"/>
    </source>
</evidence>
<feature type="region of interest" description="Disordered" evidence="7">
    <location>
        <begin position="1697"/>
        <end position="1747"/>
    </location>
</feature>
<evidence type="ECO:0000259" key="10">
    <source>
        <dbReference type="PROSITE" id="PS50112"/>
    </source>
</evidence>
<evidence type="ECO:0000256" key="1">
    <source>
        <dbReference type="ARBA" id="ARBA00000085"/>
    </source>
</evidence>
<feature type="region of interest" description="Disordered" evidence="7">
    <location>
        <begin position="447"/>
        <end position="506"/>
    </location>
</feature>
<feature type="compositionally biased region" description="Basic and acidic residues" evidence="7">
    <location>
        <begin position="193"/>
        <end position="214"/>
    </location>
</feature>
<keyword evidence="4" id="KW-0808">Transferase</keyword>
<feature type="domain" description="Response regulatory" evidence="9">
    <location>
        <begin position="1971"/>
        <end position="2094"/>
    </location>
</feature>
<dbReference type="EC" id="2.7.13.3" evidence="2"/>
<feature type="domain" description="PAC" evidence="11">
    <location>
        <begin position="1165"/>
        <end position="1217"/>
    </location>
</feature>
<evidence type="ECO:0000259" key="9">
    <source>
        <dbReference type="PROSITE" id="PS50110"/>
    </source>
</evidence>
<evidence type="ECO:0000259" key="8">
    <source>
        <dbReference type="PROSITE" id="PS50109"/>
    </source>
</evidence>
<dbReference type="GO" id="GO:0000155">
    <property type="term" value="F:phosphorelay sensor kinase activity"/>
    <property type="evidence" value="ECO:0007669"/>
    <property type="project" value="InterPro"/>
</dbReference>
<dbReference type="GO" id="GO:0005886">
    <property type="term" value="C:plasma membrane"/>
    <property type="evidence" value="ECO:0007669"/>
    <property type="project" value="TreeGrafter"/>
</dbReference>
<proteinExistence type="predicted"/>
<feature type="region of interest" description="Disordered" evidence="7">
    <location>
        <begin position="1"/>
        <end position="280"/>
    </location>
</feature>
<comment type="catalytic activity">
    <reaction evidence="1">
        <text>ATP + protein L-histidine = ADP + protein N-phospho-L-histidine.</text>
        <dbReference type="EC" id="2.7.13.3"/>
    </reaction>
</comment>
<feature type="modified residue" description="4-aspartylphosphate" evidence="6">
    <location>
        <position position="2023"/>
    </location>
</feature>
<dbReference type="Gene3D" id="3.30.450.20">
    <property type="entry name" value="PAS domain"/>
    <property type="match status" value="2"/>
</dbReference>
<dbReference type="SUPFAM" id="SSF55874">
    <property type="entry name" value="ATPase domain of HSP90 chaperone/DNA topoisomerase II/histidine kinase"/>
    <property type="match status" value="1"/>
</dbReference>
<sequence>MQSTSSANKHTARQQGRSLDEECAGGVTSPRKAKKKKSALRRSRKAVELFKSKAKATVKTAGAYHHSSRREFPTTIPNTPLDLLEPDSNGATLPGIYSVTANQHHHQMPGELGNLGGSQPSNAASNPPAPLQAPEKKSISFQDDLETGGVIVVAGSPAKEAGPEKEGESTTRRHDIGAPPSSEAKDGQQGAGKHVDMESPRDAQRQLNEYRENLARQMESMESPVKGEALNLPGRMRVSPIQEESSPPQFHSSGSEPTTASTESGNTIRGGITPGPLAAAATPSYPFPRMTPPAVVPASIHRPFTTLSPTVPPRGPQPPLDTYKGQDSFLSNPSTPASATTFLPPGYTRSSTEQYDFPSPNLYDLTLMLSAEPGLDAWWNTVVQIMVEVYKAERVTLAVPADSTDVENVPWGQKATYNAHREDDLSLGYLARGSSLMPSSDGFSEGFSQAILSPPQSLQTPTRPGLLSRHSFTSYEDKKETRSAANERAQQSIRRPPPPSRSKTSHAALDLADDNATSLNRQALEEHDAMEERQDIPSWEAPFMVPREGYGKVLNVLQALDYEADTLIDHNGVMRVLERGRVVALTRTYPYLGQNPADSKSTDPKTPARPKSPEGTRRKLRRPRSDSASKLSSLLGSATTFSPAGSRAYKSQVSDKKSTAATTSRADDAQKSANHRYEEYEQAPPSPWSQSPAPSPAVRNDSNENPFFTDAMVDEDSFNPASAPMDYADMRPPEAIGMDNSWTVLHIPLTHVLLSKPNPGFRLDPSLMEQKISSRNKPGDCWANLNSSPERPPKEKHAPIAILSILSPIIPYPSTLCHSLEHLAPHLATSFSMCRHYTNLEIELNGLQKRRPQTAGFGALGPDGRPLADPTALASMAYVEDVTSRGSLAGSITSPSDYSGPSRSTAGSPSGTPGWDPSSMSLLRGGPAASPAPMVADSYFHTMPKTGAGNTGSRTRRNSREADKRPASRLSGVRAQPSDSSLLSPAPPDQTSTESARQSSEESRRSREYKEAQSPIERSGNAPNQPADKKPTSASVAPGSTHRHTQLHSYGADFASTFQSLPPSSSIPRATPQVPAPSRSGSLSQGEMTPPSDKLKGLILDSLPAHVFVALPQTGEIVWVNSRFLSYRGQTSNDLAADPWGSIHPDDRDEYLRAWSQSVRTGEQFSRTVRIRRFDGAYRWFYARAVASKDKRGVIMQFLGSYMDIHDQHIAELRAARQEEIEVSEAKHRLLANLIPQIIFTATEDEGITFANEQWLSYTGQNFDDVLGLGFMDFVHPDDLAKCQIPPERSPSPLSKPEHKGHGHSISIDRFSHAGKTSVAGSERGIHQVLSRNNSSSGGSTYELPSANLTELARKGVIRVSTDSSGRLSYTTEIRLRSKGGEYRWHLIRCVEIDNVDFGNGASSYFGSATDINDLKLLETKLKVAMDSKSRFLSNMSHEIRTPLIGISGMVSFLQDTTLNEEQRDYTNTIQTSANSLLMIINDILDLSKVDAGMMKLNYEWFHTRSLIEDVNELVSTMAIAKRLELNYVVEEDVPAWVKGDKVRIRQVLLNVIGNAIKFTSQGEVFSRCKVIVPENGELQPDEIMLEFSIIDTGRGFSKEEADLIFKPFSQIDGSSTRQHGGSGLGLVISRQLAELHGGSMSGSAIPGEGSTFTFTSKFGLPTELDHPDVSSIPHPTPGLMREVSVASTQSLLRDTLRNKLPSSPPPAEPEIFRSPTMISSSSSELSGNSSGRTHLTERSSMSSVSGLARFSEAARASGQDLSQMKLEMPARLSTSPDDITPVPMEPKREKVSPEFRPPMYSILIVCPQTHSREATTKHIEMTLPKDIPHQIAAVASVEEAQNLIGGDNAVNFTHIVVNLPTPEKIIGLMNTIMTSSILGKASILVLSDSVQRQAVFKQVAGTKYEEMLSENKVTYIYKPVKPSRFAVIFDPAKERDLSIDRNRSTAEQLVDSQRQSYIDMEKRMGNKGYKVLLVEDNPVNQKVLQKYLKRVGVDVELAADGVECTEMVFGKERGYYALILCDLHMPRKDGYQACREIRAWEQEGRPDQALPIIALSANVMSDVQEKCVEAGFDDYVTKPVDFIDLSQALSKFF</sequence>
<dbReference type="InterPro" id="IPR013655">
    <property type="entry name" value="PAS_fold_3"/>
</dbReference>
<dbReference type="InterPro" id="IPR001610">
    <property type="entry name" value="PAC"/>
</dbReference>
<dbReference type="InterPro" id="IPR000700">
    <property type="entry name" value="PAS-assoc_C"/>
</dbReference>
<dbReference type="InterPro" id="IPR011006">
    <property type="entry name" value="CheY-like_superfamily"/>
</dbReference>
<evidence type="ECO:0000313" key="13">
    <source>
        <dbReference type="Proteomes" id="UP001302126"/>
    </source>
</evidence>
<dbReference type="NCBIfam" id="TIGR00229">
    <property type="entry name" value="sensory_box"/>
    <property type="match status" value="1"/>
</dbReference>
<feature type="compositionally biased region" description="Low complexity" evidence="7">
    <location>
        <begin position="975"/>
        <end position="998"/>
    </location>
</feature>
<feature type="domain" description="PAS" evidence="10">
    <location>
        <begin position="1099"/>
        <end position="1162"/>
    </location>
</feature>
<dbReference type="GO" id="GO:0009927">
    <property type="term" value="F:histidine phosphotransfer kinase activity"/>
    <property type="evidence" value="ECO:0007669"/>
    <property type="project" value="TreeGrafter"/>
</dbReference>
<dbReference type="SMART" id="SM00091">
    <property type="entry name" value="PAS"/>
    <property type="match status" value="2"/>
</dbReference>
<evidence type="ECO:0000256" key="6">
    <source>
        <dbReference type="PROSITE-ProRule" id="PRU00169"/>
    </source>
</evidence>
<dbReference type="InterPro" id="IPR005467">
    <property type="entry name" value="His_kinase_dom"/>
</dbReference>
<dbReference type="FunFam" id="3.40.50.2300:FF:000158">
    <property type="entry name" value="Sensor histidine kinase/response regulator"/>
    <property type="match status" value="1"/>
</dbReference>
<dbReference type="PANTHER" id="PTHR43047">
    <property type="entry name" value="TWO-COMPONENT HISTIDINE PROTEIN KINASE"/>
    <property type="match status" value="1"/>
</dbReference>
<feature type="compositionally biased region" description="Polar residues" evidence="7">
    <location>
        <begin position="242"/>
        <end position="267"/>
    </location>
</feature>
<dbReference type="Pfam" id="PF00512">
    <property type="entry name" value="HisKA"/>
    <property type="match status" value="1"/>
</dbReference>
<feature type="region of interest" description="Disordered" evidence="7">
    <location>
        <begin position="1056"/>
        <end position="1093"/>
    </location>
</feature>
<keyword evidence="5 12" id="KW-0418">Kinase</keyword>
<dbReference type="Pfam" id="PF13426">
    <property type="entry name" value="PAS_9"/>
    <property type="match status" value="1"/>
</dbReference>
<evidence type="ECO:0000256" key="4">
    <source>
        <dbReference type="ARBA" id="ARBA00022679"/>
    </source>
</evidence>
<dbReference type="Proteomes" id="UP001302126">
    <property type="component" value="Unassembled WGS sequence"/>
</dbReference>
<feature type="compositionally biased region" description="Basic and acidic residues" evidence="7">
    <location>
        <begin position="999"/>
        <end position="1011"/>
    </location>
</feature>
<dbReference type="EMBL" id="MU864370">
    <property type="protein sequence ID" value="KAK4189987.1"/>
    <property type="molecule type" value="Genomic_DNA"/>
</dbReference>
<dbReference type="SMART" id="SM00387">
    <property type="entry name" value="HATPase_c"/>
    <property type="match status" value="1"/>
</dbReference>
<dbReference type="SMART" id="SM00448">
    <property type="entry name" value="REC"/>
    <property type="match status" value="1"/>
</dbReference>
<feature type="compositionally biased region" description="Polar residues" evidence="7">
    <location>
        <begin position="447"/>
        <end position="462"/>
    </location>
</feature>
<reference evidence="12" key="2">
    <citation type="submission" date="2023-05" db="EMBL/GenBank/DDBJ databases">
        <authorList>
            <consortium name="Lawrence Berkeley National Laboratory"/>
            <person name="Steindorff A."/>
            <person name="Hensen N."/>
            <person name="Bonometti L."/>
            <person name="Westerberg I."/>
            <person name="Brannstrom I.O."/>
            <person name="Guillou S."/>
            <person name="Cros-Aarteil S."/>
            <person name="Calhoun S."/>
            <person name="Haridas S."/>
            <person name="Kuo A."/>
            <person name="Mondo S."/>
            <person name="Pangilinan J."/>
            <person name="Riley R."/>
            <person name="Labutti K."/>
            <person name="Andreopoulos B."/>
            <person name="Lipzen A."/>
            <person name="Chen C."/>
            <person name="Yanf M."/>
            <person name="Daum C."/>
            <person name="Ng V."/>
            <person name="Clum A."/>
            <person name="Ohm R."/>
            <person name="Martin F."/>
            <person name="Silar P."/>
            <person name="Natvig D."/>
            <person name="Lalanne C."/>
            <person name="Gautier V."/>
            <person name="Ament-Velasquez S.L."/>
            <person name="Kruys A."/>
            <person name="Hutchinson M.I."/>
            <person name="Powell A.J."/>
            <person name="Barry K."/>
            <person name="Miller A.N."/>
            <person name="Grigoriev I.V."/>
            <person name="Debuchy R."/>
            <person name="Gladieux P."/>
            <person name="Thoren M.H."/>
            <person name="Johannesson H."/>
        </authorList>
    </citation>
    <scope>NUCLEOTIDE SEQUENCE</scope>
    <source>
        <strain evidence="12">PSN309</strain>
    </source>
</reference>
<dbReference type="InterPro" id="IPR036097">
    <property type="entry name" value="HisK_dim/P_sf"/>
</dbReference>
<dbReference type="InterPro" id="IPR036890">
    <property type="entry name" value="HATPase_C_sf"/>
</dbReference>
<evidence type="ECO:0000256" key="7">
    <source>
        <dbReference type="SAM" id="MobiDB-lite"/>
    </source>
</evidence>
<dbReference type="FunFam" id="3.30.450.20:FF:000149">
    <property type="entry name" value="Peroxide stress-activated histidine kinase mak1"/>
    <property type="match status" value="1"/>
</dbReference>
<dbReference type="PROSITE" id="PS50109">
    <property type="entry name" value="HIS_KIN"/>
    <property type="match status" value="1"/>
</dbReference>
<dbReference type="FunFam" id="3.30.565.10:FF:000010">
    <property type="entry name" value="Sensor histidine kinase RcsC"/>
    <property type="match status" value="1"/>
</dbReference>
<evidence type="ECO:0000259" key="11">
    <source>
        <dbReference type="PROSITE" id="PS50113"/>
    </source>
</evidence>
<dbReference type="Pfam" id="PF00072">
    <property type="entry name" value="Response_reg"/>
    <property type="match status" value="1"/>
</dbReference>
<keyword evidence="3 6" id="KW-0597">Phosphoprotein</keyword>
<protein>
    <recommendedName>
        <fullName evidence="2">histidine kinase</fullName>
        <ecNumber evidence="2">2.7.13.3</ecNumber>
    </recommendedName>
</protein>
<dbReference type="SMART" id="SM00086">
    <property type="entry name" value="PAC"/>
    <property type="match status" value="2"/>
</dbReference>
<dbReference type="InterPro" id="IPR003661">
    <property type="entry name" value="HisK_dim/P_dom"/>
</dbReference>
<dbReference type="Pfam" id="PF08447">
    <property type="entry name" value="PAS_3"/>
    <property type="match status" value="1"/>
</dbReference>
<feature type="compositionally biased region" description="Polar residues" evidence="7">
    <location>
        <begin position="888"/>
        <end position="911"/>
    </location>
</feature>
<dbReference type="CDD" id="cd17546">
    <property type="entry name" value="REC_hyHK_CKI1_RcsC-like"/>
    <property type="match status" value="1"/>
</dbReference>
<dbReference type="Pfam" id="PF02518">
    <property type="entry name" value="HATPase_c"/>
    <property type="match status" value="1"/>
</dbReference>
<feature type="region of interest" description="Disordered" evidence="7">
    <location>
        <begin position="1770"/>
        <end position="1793"/>
    </location>
</feature>
<feature type="compositionally biased region" description="Basic and acidic residues" evidence="7">
    <location>
        <begin position="665"/>
        <end position="679"/>
    </location>
</feature>
<dbReference type="CDD" id="cd16922">
    <property type="entry name" value="HATPase_EvgS-ArcB-TorS-like"/>
    <property type="match status" value="1"/>
</dbReference>
<feature type="compositionally biased region" description="Low complexity" evidence="7">
    <location>
        <begin position="1715"/>
        <end position="1731"/>
    </location>
</feature>
<dbReference type="InterPro" id="IPR035965">
    <property type="entry name" value="PAS-like_dom_sf"/>
</dbReference>
<dbReference type="FunFam" id="1.10.287.130:FF:000050">
    <property type="entry name" value="Related to histidine kinase"/>
    <property type="match status" value="1"/>
</dbReference>
<feature type="region of interest" description="Disordered" evidence="7">
    <location>
        <begin position="1282"/>
        <end position="1306"/>
    </location>
</feature>
<comment type="caution">
    <text evidence="12">The sequence shown here is derived from an EMBL/GenBank/DDBJ whole genome shotgun (WGS) entry which is preliminary data.</text>
</comment>
<accession>A0AAN6X1X2</accession>